<evidence type="ECO:0000313" key="5">
    <source>
        <dbReference type="Proteomes" id="UP000242415"/>
    </source>
</evidence>
<dbReference type="AlphaFoldDB" id="A0A1H3H5F4"/>
<evidence type="ECO:0000256" key="1">
    <source>
        <dbReference type="SAM" id="MobiDB-lite"/>
    </source>
</evidence>
<evidence type="ECO:0000259" key="3">
    <source>
        <dbReference type="Pfam" id="PF11350"/>
    </source>
</evidence>
<evidence type="ECO:0000256" key="2">
    <source>
        <dbReference type="SAM" id="SignalP"/>
    </source>
</evidence>
<protein>
    <recommendedName>
        <fullName evidence="3">DUF3152 domain-containing protein</fullName>
    </recommendedName>
</protein>
<dbReference type="InterPro" id="IPR022603">
    <property type="entry name" value="DUF3152"/>
</dbReference>
<accession>A0A1H3H5F4</accession>
<gene>
    <name evidence="4" type="ORF">SAMN05444365_101682</name>
</gene>
<sequence length="287" mass="30379">MGGRSRRMAATGLALAVALAANAGCAGQSAAGAPSGRTSTVTAAPSTTPGPDRATPGEIRSGPDRTTPGEIRPGPVIVDPPPKPPTRPPVISYPQAGKGTWSIAAGRSRIAGKAGQLLRYRVAVERGINNVNVAQFADATYSILADPRGWTGGRSWRFQRVGPGDPYDFTLYLATPVTRDQLCGGGRDRYTSCRNGDRVVINVARWAHGVPKYGAPLEVYRQYVVNHEVGHRLGHGHETCPARGRPAPLMQQQTLGLHGCRANPWRIVGGRAYSGPPGVYNDPVPRA</sequence>
<keyword evidence="2" id="KW-0732">Signal</keyword>
<reference evidence="5" key="1">
    <citation type="submission" date="2016-10" db="EMBL/GenBank/DDBJ databases">
        <authorList>
            <person name="Varghese N."/>
            <person name="Submissions S."/>
        </authorList>
    </citation>
    <scope>NUCLEOTIDE SEQUENCE [LARGE SCALE GENOMIC DNA]</scope>
    <source>
        <strain evidence="5">DSM 45245</strain>
    </source>
</reference>
<name>A0A1H3H5F4_9ACTN</name>
<feature type="compositionally biased region" description="Low complexity" evidence="1">
    <location>
        <begin position="25"/>
        <end position="49"/>
    </location>
</feature>
<dbReference type="SUPFAM" id="SSF55486">
    <property type="entry name" value="Metalloproteases ('zincins'), catalytic domain"/>
    <property type="match status" value="1"/>
</dbReference>
<evidence type="ECO:0000313" key="4">
    <source>
        <dbReference type="EMBL" id="SDY10445.1"/>
    </source>
</evidence>
<dbReference type="STRING" id="405436.SAMN05444365_101682"/>
<keyword evidence="5" id="KW-1185">Reference proteome</keyword>
<dbReference type="Proteomes" id="UP000242415">
    <property type="component" value="Unassembled WGS sequence"/>
</dbReference>
<dbReference type="EMBL" id="FNPH01000001">
    <property type="protein sequence ID" value="SDY10445.1"/>
    <property type="molecule type" value="Genomic_DNA"/>
</dbReference>
<dbReference type="RefSeq" id="WP_245736310.1">
    <property type="nucleotide sequence ID" value="NZ_FNPH01000001.1"/>
</dbReference>
<feature type="region of interest" description="Disordered" evidence="1">
    <location>
        <begin position="25"/>
        <end position="94"/>
    </location>
</feature>
<proteinExistence type="predicted"/>
<feature type="domain" description="DUF3152" evidence="3">
    <location>
        <begin position="89"/>
        <end position="258"/>
    </location>
</feature>
<dbReference type="Pfam" id="PF11350">
    <property type="entry name" value="DUF3152"/>
    <property type="match status" value="1"/>
</dbReference>
<feature type="compositionally biased region" description="Pro residues" evidence="1">
    <location>
        <begin position="78"/>
        <end position="88"/>
    </location>
</feature>
<feature type="signal peptide" evidence="2">
    <location>
        <begin position="1"/>
        <end position="23"/>
    </location>
</feature>
<feature type="chain" id="PRO_5038814330" description="DUF3152 domain-containing protein" evidence="2">
    <location>
        <begin position="24"/>
        <end position="287"/>
    </location>
</feature>
<organism evidence="4 5">
    <name type="scientific">Micromonospora pattaloongensis</name>
    <dbReference type="NCBI Taxonomy" id="405436"/>
    <lineage>
        <taxon>Bacteria</taxon>
        <taxon>Bacillati</taxon>
        <taxon>Actinomycetota</taxon>
        <taxon>Actinomycetes</taxon>
        <taxon>Micromonosporales</taxon>
        <taxon>Micromonosporaceae</taxon>
        <taxon>Micromonospora</taxon>
    </lineage>
</organism>